<accession>A0A6J7WWB0</accession>
<gene>
    <name evidence="1" type="ORF">UFOVP245_84</name>
</gene>
<proteinExistence type="predicted"/>
<reference evidence="1" key="1">
    <citation type="submission" date="2020-05" db="EMBL/GenBank/DDBJ databases">
        <authorList>
            <person name="Chiriac C."/>
            <person name="Salcher M."/>
            <person name="Ghai R."/>
            <person name="Kavagutti S V."/>
        </authorList>
    </citation>
    <scope>NUCLEOTIDE SEQUENCE</scope>
</reference>
<protein>
    <submittedName>
        <fullName evidence="1">Tail tube protein</fullName>
    </submittedName>
</protein>
<name>A0A6J7WWB0_9CAUD</name>
<dbReference type="EMBL" id="LR798287">
    <property type="protein sequence ID" value="CAB5221155.1"/>
    <property type="molecule type" value="Genomic_DNA"/>
</dbReference>
<evidence type="ECO:0000313" key="1">
    <source>
        <dbReference type="EMBL" id="CAB5221155.1"/>
    </source>
</evidence>
<organism evidence="1">
    <name type="scientific">uncultured Caudovirales phage</name>
    <dbReference type="NCBI Taxonomy" id="2100421"/>
    <lineage>
        <taxon>Viruses</taxon>
        <taxon>Duplodnaviria</taxon>
        <taxon>Heunggongvirae</taxon>
        <taxon>Uroviricota</taxon>
        <taxon>Caudoviricetes</taxon>
        <taxon>Peduoviridae</taxon>
        <taxon>Maltschvirus</taxon>
        <taxon>Maltschvirus maltsch</taxon>
    </lineage>
</organism>
<sequence length="183" mass="20156">MAFNINDIRSQLVYGGARPTLFQVIITNPVTGAADLKLPFMCKVAQIPSSQLGTIEVPYFGRKLKIAGDRRFDPWTVTIINDEDFVVRNAMETWNNAINLYQQNISSLGGGAPNLYKSQAIVNQLGKGGNILRTYQFNGIFPESISPIDLSWAAVDEIEEFQVTFQYDTFEVLNGITGNAGGA</sequence>